<evidence type="ECO:0000256" key="1">
    <source>
        <dbReference type="SAM" id="MobiDB-lite"/>
    </source>
</evidence>
<feature type="compositionally biased region" description="Basic and acidic residues" evidence="1">
    <location>
        <begin position="68"/>
        <end position="78"/>
    </location>
</feature>
<protein>
    <submittedName>
        <fullName evidence="2">Uncharacterized protein</fullName>
    </submittedName>
</protein>
<evidence type="ECO:0000313" key="3">
    <source>
        <dbReference type="Proteomes" id="UP000410492"/>
    </source>
</evidence>
<organism evidence="2 3">
    <name type="scientific">Callosobruchus maculatus</name>
    <name type="common">Southern cowpea weevil</name>
    <name type="synonym">Pulse bruchid</name>
    <dbReference type="NCBI Taxonomy" id="64391"/>
    <lineage>
        <taxon>Eukaryota</taxon>
        <taxon>Metazoa</taxon>
        <taxon>Ecdysozoa</taxon>
        <taxon>Arthropoda</taxon>
        <taxon>Hexapoda</taxon>
        <taxon>Insecta</taxon>
        <taxon>Pterygota</taxon>
        <taxon>Neoptera</taxon>
        <taxon>Endopterygota</taxon>
        <taxon>Coleoptera</taxon>
        <taxon>Polyphaga</taxon>
        <taxon>Cucujiformia</taxon>
        <taxon>Chrysomeloidea</taxon>
        <taxon>Chrysomelidae</taxon>
        <taxon>Bruchinae</taxon>
        <taxon>Bruchini</taxon>
        <taxon>Callosobruchus</taxon>
    </lineage>
</organism>
<feature type="region of interest" description="Disordered" evidence="1">
    <location>
        <begin position="1"/>
        <end position="25"/>
    </location>
</feature>
<gene>
    <name evidence="2" type="ORF">CALMAC_LOCUS15183</name>
</gene>
<sequence>MEDKLQTLETRKKGAKAKSKDENKEKTVLIEKTCPSCNSASEVRRFDRDRAIIHGVSGSRSVAKKRINTKDVERRVQQ</sequence>
<name>A0A653D8G6_CALMS</name>
<reference evidence="2 3" key="1">
    <citation type="submission" date="2019-01" db="EMBL/GenBank/DDBJ databases">
        <authorList>
            <person name="Sayadi A."/>
        </authorList>
    </citation>
    <scope>NUCLEOTIDE SEQUENCE [LARGE SCALE GENOMIC DNA]</scope>
</reference>
<keyword evidence="3" id="KW-1185">Reference proteome</keyword>
<evidence type="ECO:0000313" key="2">
    <source>
        <dbReference type="EMBL" id="VEN56236.1"/>
    </source>
</evidence>
<accession>A0A653D8G6</accession>
<dbReference type="EMBL" id="CAACVG010010629">
    <property type="protein sequence ID" value="VEN56236.1"/>
    <property type="molecule type" value="Genomic_DNA"/>
</dbReference>
<dbReference type="Proteomes" id="UP000410492">
    <property type="component" value="Unassembled WGS sequence"/>
</dbReference>
<feature type="region of interest" description="Disordered" evidence="1">
    <location>
        <begin position="58"/>
        <end position="78"/>
    </location>
</feature>
<dbReference type="AlphaFoldDB" id="A0A653D8G6"/>
<proteinExistence type="predicted"/>